<dbReference type="PANTHER" id="PTHR47032:SF1">
    <property type="entry name" value="UDP-D-XYLOSE:L-FUCOSE ALPHA-1,3-D-XYLOSYLTRANSFERASE-RELATED"/>
    <property type="match status" value="1"/>
</dbReference>
<dbReference type="PANTHER" id="PTHR47032">
    <property type="entry name" value="UDP-D-XYLOSE:L-FUCOSE ALPHA-1,3-D-XYLOSYLTRANSFERASE-RELATED"/>
    <property type="match status" value="1"/>
</dbReference>
<dbReference type="InterPro" id="IPR005069">
    <property type="entry name" value="Nucl-diP-sugar_transferase"/>
</dbReference>
<dbReference type="AlphaFoldDB" id="A0A7I8WDE1"/>
<organism evidence="2 3">
    <name type="scientific">Dimorphilus gyrociliatus</name>
    <dbReference type="NCBI Taxonomy" id="2664684"/>
    <lineage>
        <taxon>Eukaryota</taxon>
        <taxon>Metazoa</taxon>
        <taxon>Spiralia</taxon>
        <taxon>Lophotrochozoa</taxon>
        <taxon>Annelida</taxon>
        <taxon>Polychaeta</taxon>
        <taxon>Polychaeta incertae sedis</taxon>
        <taxon>Dinophilidae</taxon>
        <taxon>Dimorphilus</taxon>
    </lineage>
</organism>
<dbReference type="OrthoDB" id="1712432at2759"/>
<dbReference type="Pfam" id="PF03407">
    <property type="entry name" value="Nucleotid_trans"/>
    <property type="match status" value="1"/>
</dbReference>
<dbReference type="Proteomes" id="UP000549394">
    <property type="component" value="Unassembled WGS sequence"/>
</dbReference>
<evidence type="ECO:0000313" key="2">
    <source>
        <dbReference type="EMBL" id="CAD5126063.1"/>
    </source>
</evidence>
<feature type="domain" description="Nucleotide-diphospho-sugar transferase" evidence="1">
    <location>
        <begin position="107"/>
        <end position="339"/>
    </location>
</feature>
<name>A0A7I8WDE1_9ANNE</name>
<sequence length="347" mass="40052">MTYLAYIIHLVKRILKAPKIAALVTVLFFLAENVTELAIRYVPEFNRLKQGIHNCDRLPKIDTYGIMCPFDKPSLYATNDVIILTYANSGWSSQVTNWICNAKKAKLSNLLVVAVNEDLCKSLGSIEGVKCWTPSLSPAFQHLKDKTMQQSRFNASGKAQWGTQKYGLLLKYRTLVIYSLLKCGHPLLLSDTDVIFLKSPLNYLRQLAYGNGSNIDTLNPKNEMIFQKDATGWRRFDSWGLRGWLGNWYACAGFAYIIPTPAIIKFWEGMLAFQEFDWNDQVGVNLCLRYSNHRVRWTTLDSQIFPNGRMVQDGYEMNQDPFVIHFNWIHDFNDKIKYMKLRKLWCG</sequence>
<gene>
    <name evidence="2" type="ORF">DGYR_LOCUS13349</name>
</gene>
<reference evidence="2 3" key="1">
    <citation type="submission" date="2020-08" db="EMBL/GenBank/DDBJ databases">
        <authorList>
            <person name="Hejnol A."/>
        </authorList>
    </citation>
    <scope>NUCLEOTIDE SEQUENCE [LARGE SCALE GENOMIC DNA]</scope>
</reference>
<accession>A0A7I8WDE1</accession>
<dbReference type="GO" id="GO:0005794">
    <property type="term" value="C:Golgi apparatus"/>
    <property type="evidence" value="ECO:0007669"/>
    <property type="project" value="TreeGrafter"/>
</dbReference>
<protein>
    <recommendedName>
        <fullName evidence="1">Nucleotide-diphospho-sugar transferase domain-containing protein</fullName>
    </recommendedName>
</protein>
<proteinExistence type="predicted"/>
<evidence type="ECO:0000259" key="1">
    <source>
        <dbReference type="Pfam" id="PF03407"/>
    </source>
</evidence>
<dbReference type="EMBL" id="CAJFCJ010000031">
    <property type="protein sequence ID" value="CAD5126063.1"/>
    <property type="molecule type" value="Genomic_DNA"/>
</dbReference>
<comment type="caution">
    <text evidence="2">The sequence shown here is derived from an EMBL/GenBank/DDBJ whole genome shotgun (WGS) entry which is preliminary data.</text>
</comment>
<evidence type="ECO:0000313" key="3">
    <source>
        <dbReference type="Proteomes" id="UP000549394"/>
    </source>
</evidence>
<dbReference type="InterPro" id="IPR052636">
    <property type="entry name" value="UDP-D-xylose:L-fucose_XylT"/>
</dbReference>
<keyword evidence="3" id="KW-1185">Reference proteome</keyword>
<dbReference type="GO" id="GO:0016757">
    <property type="term" value="F:glycosyltransferase activity"/>
    <property type="evidence" value="ECO:0007669"/>
    <property type="project" value="TreeGrafter"/>
</dbReference>